<dbReference type="EMBL" id="AGBA01000012">
    <property type="protein sequence ID" value="EGY78092.1"/>
    <property type="molecule type" value="Genomic_DNA"/>
</dbReference>
<protein>
    <recommendedName>
        <fullName evidence="4">non-reducing end alpha-L-arabinofuranosidase</fullName>
        <ecNumber evidence="4">3.2.1.55</ecNumber>
    </recommendedName>
</protein>
<evidence type="ECO:0000259" key="8">
    <source>
        <dbReference type="SMART" id="SM00813"/>
    </source>
</evidence>
<comment type="similarity">
    <text evidence="2">Belongs to the glycosyl hydrolase 51 family.</text>
</comment>
<dbReference type="GO" id="GO:0046373">
    <property type="term" value="P:L-arabinose metabolic process"/>
    <property type="evidence" value="ECO:0007669"/>
    <property type="project" value="InterPro"/>
</dbReference>
<keyword evidence="5 9" id="KW-0378">Hydrolase</keyword>
<dbReference type="PANTHER" id="PTHR43576:SF3">
    <property type="entry name" value="ALPHA-L-ARABINOFURANOSIDASE C"/>
    <property type="match status" value="1"/>
</dbReference>
<dbReference type="Gene3D" id="3.20.20.80">
    <property type="entry name" value="Glycosidases"/>
    <property type="match status" value="1"/>
</dbReference>
<dbReference type="PANTHER" id="PTHR43576">
    <property type="entry name" value="ALPHA-L-ARABINOFURANOSIDASE C-RELATED"/>
    <property type="match status" value="1"/>
</dbReference>
<feature type="domain" description="Alpha-L-arabinofuranosidase C-terminal" evidence="8">
    <location>
        <begin position="321"/>
        <end position="521"/>
    </location>
</feature>
<dbReference type="InterPro" id="IPR017853">
    <property type="entry name" value="GH"/>
</dbReference>
<dbReference type="InterPro" id="IPR010720">
    <property type="entry name" value="Alpha-L-AF_C"/>
</dbReference>
<keyword evidence="7 9" id="KW-0326">Glycosidase</keyword>
<evidence type="ECO:0000256" key="4">
    <source>
        <dbReference type="ARBA" id="ARBA00012670"/>
    </source>
</evidence>
<evidence type="ECO:0000256" key="2">
    <source>
        <dbReference type="ARBA" id="ARBA00007186"/>
    </source>
</evidence>
<evidence type="ECO:0000256" key="6">
    <source>
        <dbReference type="ARBA" id="ARBA00023277"/>
    </source>
</evidence>
<evidence type="ECO:0000313" key="9">
    <source>
        <dbReference type="EMBL" id="EGY78092.1"/>
    </source>
</evidence>
<comment type="caution">
    <text evidence="9">The sequence shown here is derived from an EMBL/GenBank/DDBJ whole genome shotgun (WGS) entry which is preliminary data.</text>
</comment>
<dbReference type="AlphaFoldDB" id="G4CWV4"/>
<accession>G4CWV4</accession>
<comment type="subunit">
    <text evidence="3">Homohexamer; trimer of dimers.</text>
</comment>
<dbReference type="Proteomes" id="UP000005332">
    <property type="component" value="Unassembled WGS sequence"/>
</dbReference>
<organism evidence="9 10">
    <name type="scientific">Cutibacterium avidum ATCC 25577</name>
    <dbReference type="NCBI Taxonomy" id="997355"/>
    <lineage>
        <taxon>Bacteria</taxon>
        <taxon>Bacillati</taxon>
        <taxon>Actinomycetota</taxon>
        <taxon>Actinomycetes</taxon>
        <taxon>Propionibacteriales</taxon>
        <taxon>Propionibacteriaceae</taxon>
        <taxon>Cutibacterium</taxon>
    </lineage>
</organism>
<gene>
    <name evidence="9" type="primary">abfA2</name>
    <name evidence="9" type="ORF">HMPREF9153_1011</name>
</gene>
<dbReference type="InterPro" id="IPR055235">
    <property type="entry name" value="ASD1_cat"/>
</dbReference>
<evidence type="ECO:0000313" key="10">
    <source>
        <dbReference type="Proteomes" id="UP000005332"/>
    </source>
</evidence>
<dbReference type="GO" id="GO:0000272">
    <property type="term" value="P:polysaccharide catabolic process"/>
    <property type="evidence" value="ECO:0007669"/>
    <property type="project" value="TreeGrafter"/>
</dbReference>
<evidence type="ECO:0000256" key="7">
    <source>
        <dbReference type="ARBA" id="ARBA00023295"/>
    </source>
</evidence>
<reference evidence="9 10" key="1">
    <citation type="submission" date="2011-06" db="EMBL/GenBank/DDBJ databases">
        <authorList>
            <person name="Muzny D."/>
            <person name="Qin X."/>
            <person name="Deng J."/>
            <person name="Jiang H."/>
            <person name="Liu Y."/>
            <person name="Qu J."/>
            <person name="Song X.-Z."/>
            <person name="Zhang L."/>
            <person name="Thornton R."/>
            <person name="Coyle M."/>
            <person name="Francisco L."/>
            <person name="Jackson L."/>
            <person name="Javaid M."/>
            <person name="Korchina V."/>
            <person name="Kovar C."/>
            <person name="Mata R."/>
            <person name="Mathew T."/>
            <person name="Ngo R."/>
            <person name="Nguyen L."/>
            <person name="Nguyen N."/>
            <person name="Okwuonu G."/>
            <person name="Ongeri F."/>
            <person name="Pham C."/>
            <person name="Simmons D."/>
            <person name="Wilczek-Boney K."/>
            <person name="Hale W."/>
            <person name="Jakkamsetti A."/>
            <person name="Pham P."/>
            <person name="Ruth R."/>
            <person name="San Lucas F."/>
            <person name="Warren J."/>
            <person name="Zhang J."/>
            <person name="Zhao Z."/>
            <person name="Zhou C."/>
            <person name="Zhu D."/>
            <person name="Lee S."/>
            <person name="Bess C."/>
            <person name="Blankenburg K."/>
            <person name="Forbes L."/>
            <person name="Fu Q."/>
            <person name="Gubbala S."/>
            <person name="Hirani K."/>
            <person name="Jayaseelan J.C."/>
            <person name="Lara F."/>
            <person name="Munidasa M."/>
            <person name="Palculict T."/>
            <person name="Patil S."/>
            <person name="Pu L.-L."/>
            <person name="Saada N."/>
            <person name="Tang L."/>
            <person name="Weissenberger G."/>
            <person name="Zhu Y."/>
            <person name="Hemphill L."/>
            <person name="Shang Y."/>
            <person name="Youmans B."/>
            <person name="Ayvaz T."/>
            <person name="Ross M."/>
            <person name="Santibanez J."/>
            <person name="Aqrawi P."/>
            <person name="Gross S."/>
            <person name="Joshi V."/>
            <person name="Fowler G."/>
            <person name="Nazareth L."/>
            <person name="Reid J."/>
            <person name="Worley K."/>
            <person name="Petrosino J."/>
            <person name="Highlander S."/>
            <person name="Gibbs R."/>
        </authorList>
    </citation>
    <scope>NUCLEOTIDE SEQUENCE [LARGE SCALE GENOMIC DNA]</scope>
    <source>
        <strain evidence="9 10">ATCC 25577</strain>
    </source>
</reference>
<proteinExistence type="inferred from homology"/>
<evidence type="ECO:0000256" key="1">
    <source>
        <dbReference type="ARBA" id="ARBA00001462"/>
    </source>
</evidence>
<evidence type="ECO:0000256" key="5">
    <source>
        <dbReference type="ARBA" id="ARBA00022801"/>
    </source>
</evidence>
<name>G4CWV4_9ACTN</name>
<dbReference type="Pfam" id="PF22848">
    <property type="entry name" value="ASD1_dom"/>
    <property type="match status" value="1"/>
</dbReference>
<evidence type="ECO:0000256" key="3">
    <source>
        <dbReference type="ARBA" id="ARBA00011165"/>
    </source>
</evidence>
<dbReference type="SUPFAM" id="SSF51445">
    <property type="entry name" value="(Trans)glycosidases"/>
    <property type="match status" value="1"/>
</dbReference>
<dbReference type="EC" id="3.2.1.55" evidence="4"/>
<keyword evidence="10" id="KW-1185">Reference proteome</keyword>
<dbReference type="InterPro" id="IPR013780">
    <property type="entry name" value="Glyco_hydro_b"/>
</dbReference>
<dbReference type="PATRIC" id="fig|997355.3.peg.990"/>
<dbReference type="Gene3D" id="2.60.40.1180">
    <property type="entry name" value="Golgi alpha-mannosidase II"/>
    <property type="match status" value="1"/>
</dbReference>
<comment type="catalytic activity">
    <reaction evidence="1">
        <text>Hydrolysis of terminal non-reducing alpha-L-arabinofuranoside residues in alpha-L-arabinosides.</text>
        <dbReference type="EC" id="3.2.1.55"/>
    </reaction>
</comment>
<dbReference type="Pfam" id="PF06964">
    <property type="entry name" value="Alpha-L-AF_C"/>
    <property type="match status" value="1"/>
</dbReference>
<dbReference type="HOGENOM" id="CLU_017810_1_1_11"/>
<dbReference type="SUPFAM" id="SSF51011">
    <property type="entry name" value="Glycosyl hydrolase domain"/>
    <property type="match status" value="1"/>
</dbReference>
<dbReference type="GO" id="GO:0046556">
    <property type="term" value="F:alpha-L-arabinofuranosidase activity"/>
    <property type="evidence" value="ECO:0007669"/>
    <property type="project" value="UniProtKB-EC"/>
</dbReference>
<sequence>MFRYIVVKMDYNVVQELRRRHRRRRIEETSMRTTTVHVHPAYQVGEVNRRIFGSFVEHMGRCVYTGIFEPNHPDADSRGFRRDVAALIKELGITVLRYPGGNFVSNHRWEDGVGPLEERPRNLDFAWRSVEPNTVGANEFLAWCRRMGIEPMLAVNLGTRGLNEAMEFLQYVNGDTDTRLPQLRRSHGWEDPWNVETWCLGNEMDGPWQMGHKTPDEYARTVTEVANAFHRFDDKLSLIACGSSSRSMPTFGRWERVVVDAAFDNIDMVSAHAYYEPIDDDVASFACCAEDMERYIRDVVATLDHVAAMHHSDRRLKISFDEWNVWYQSRFGGENAIGMEHAPHLIEDTYSVLDAMVVGSLLITLLRHTDRIGVACQAQLVNVIAPIRTEEGGRAWRQTIFHPFALMSRHARGVVLDTRCEGPAISTQRWGGAGQVWTVATWDAENHDLVVFLVNRDLHERARARIDLRAFGDCKVVECLALDDEDIAAVNTADQPNRVEPRNATCDITSGILTFDANPASWNCLRLKTSSNEDS</sequence>
<keyword evidence="6" id="KW-0119">Carbohydrate metabolism</keyword>
<dbReference type="SMART" id="SM00813">
    <property type="entry name" value="Alpha-L-AF_C"/>
    <property type="match status" value="1"/>
</dbReference>